<dbReference type="SUPFAM" id="SSF55282">
    <property type="entry name" value="RL5-like"/>
    <property type="match status" value="1"/>
</dbReference>
<dbReference type="EMBL" id="LNTB01000001">
    <property type="protein sequence ID" value="KSW11427.1"/>
    <property type="molecule type" value="Genomic_DNA"/>
</dbReference>
<sequence length="151" mass="17223">MGMPTRVIRVEIAAHAHATEDVERVEQAVLNIVPEGLRGRVKLETRTVEGHYNNPITRIVARIEGRDAEEFVRGLARRLDEQSRRILAMMLENRYDQRQGKFYLRFSKQDAFLGELRLHDGDDVVHVVITLRGSPSPEKALKALEELGLKA</sequence>
<protein>
    <recommendedName>
        <fullName evidence="3">Exosome protein</fullName>
    </recommendedName>
</protein>
<evidence type="ECO:0000313" key="2">
    <source>
        <dbReference type="Proteomes" id="UP000053352"/>
    </source>
</evidence>
<evidence type="ECO:0000313" key="1">
    <source>
        <dbReference type="EMBL" id="KSW11427.1"/>
    </source>
</evidence>
<organism evidence="1 2">
    <name type="scientific">Pyrodictium occultum</name>
    <dbReference type="NCBI Taxonomy" id="2309"/>
    <lineage>
        <taxon>Archaea</taxon>
        <taxon>Thermoproteota</taxon>
        <taxon>Thermoprotei</taxon>
        <taxon>Desulfurococcales</taxon>
        <taxon>Pyrodictiaceae</taxon>
        <taxon>Pyrodictium</taxon>
    </lineage>
</organism>
<dbReference type="Gene3D" id="3.30.1440.10">
    <property type="match status" value="1"/>
</dbReference>
<dbReference type="OrthoDB" id="10874at2157"/>
<dbReference type="InterPro" id="IPR002739">
    <property type="entry name" value="PAB1135-like"/>
</dbReference>
<name>A0A0V8RTV6_PYROC</name>
<dbReference type="InterPro" id="IPR022803">
    <property type="entry name" value="Ribosomal_uL5_dom_sf"/>
</dbReference>
<accession>A0A0V8RTV6</accession>
<gene>
    <name evidence="1" type="ORF">CF15_00785</name>
</gene>
<dbReference type="PANTHER" id="PTHR38816:SF1">
    <property type="entry name" value="EXOSOME SUBUNIT"/>
    <property type="match status" value="1"/>
</dbReference>
<dbReference type="STRING" id="2309.CF15_00785"/>
<reference evidence="1 2" key="1">
    <citation type="submission" date="2015-11" db="EMBL/GenBank/DDBJ databases">
        <title>Genome sequence of Pyrodictium occultum PL-19, a marine hyperthermophilic archaeon isolated from Volcano, Italy.</title>
        <authorList>
            <person name="Utturkar S."/>
            <person name="Huber H."/>
            <person name="Leptihn S."/>
            <person name="Brown S."/>
            <person name="Stetter K.O."/>
            <person name="Podar M."/>
        </authorList>
    </citation>
    <scope>NUCLEOTIDE SEQUENCE [LARGE SCALE GENOMIC DNA]</scope>
    <source>
        <strain evidence="1 2">PL-19</strain>
    </source>
</reference>
<keyword evidence="2" id="KW-1185">Reference proteome</keyword>
<dbReference type="Pfam" id="PF01877">
    <property type="entry name" value="RNA_binding"/>
    <property type="match status" value="1"/>
</dbReference>
<dbReference type="Proteomes" id="UP000053352">
    <property type="component" value="Unassembled WGS sequence"/>
</dbReference>
<dbReference type="PANTHER" id="PTHR38816">
    <property type="entry name" value="EXOSOME SUBUNIT, DUF54 FAMILY-RELATED"/>
    <property type="match status" value="1"/>
</dbReference>
<evidence type="ECO:0008006" key="3">
    <source>
        <dbReference type="Google" id="ProtNLM"/>
    </source>
</evidence>
<proteinExistence type="predicted"/>
<comment type="caution">
    <text evidence="1">The sequence shown here is derived from an EMBL/GenBank/DDBJ whole genome shotgun (WGS) entry which is preliminary data.</text>
</comment>
<dbReference type="AlphaFoldDB" id="A0A0V8RTV6"/>